<comment type="caution">
    <text evidence="4">The sequence shown here is derived from an EMBL/GenBank/DDBJ whole genome shotgun (WGS) entry which is preliminary data.</text>
</comment>
<evidence type="ECO:0000256" key="3">
    <source>
        <dbReference type="ARBA" id="ARBA00023242"/>
    </source>
</evidence>
<protein>
    <recommendedName>
        <fullName evidence="2">S100P-binding protein</fullName>
    </recommendedName>
</protein>
<dbReference type="Proteomes" id="UP000556200">
    <property type="component" value="Unassembled WGS sequence"/>
</dbReference>
<feature type="non-terminal residue" evidence="4">
    <location>
        <position position="102"/>
    </location>
</feature>
<dbReference type="AlphaFoldDB" id="A0A7K4QIC4"/>
<evidence type="ECO:0000313" key="4">
    <source>
        <dbReference type="EMBL" id="NWQ60747.1"/>
    </source>
</evidence>
<sequence>GSPSSRFPHDGDQGDLAAGFCGSKYDDVAVSLDTSGCLDDAELDDSLLELSGSEKGNSPFDYTEEEIQEILADDCMEAEQHLIRQSHLSQSVNEESGEASLG</sequence>
<keyword evidence="5" id="KW-1185">Reference proteome</keyword>
<accession>A0A7K4QIC4</accession>
<proteinExistence type="predicted"/>
<keyword evidence="3" id="KW-0539">Nucleus</keyword>
<evidence type="ECO:0000256" key="2">
    <source>
        <dbReference type="ARBA" id="ARBA00020595"/>
    </source>
</evidence>
<dbReference type="GO" id="GO:0048306">
    <property type="term" value="F:calcium-dependent protein binding"/>
    <property type="evidence" value="ECO:0007669"/>
    <property type="project" value="InterPro"/>
</dbReference>
<name>A0A7K4QIC4_9TYRA</name>
<evidence type="ECO:0000256" key="1">
    <source>
        <dbReference type="ARBA" id="ARBA00004123"/>
    </source>
</evidence>
<evidence type="ECO:0000313" key="5">
    <source>
        <dbReference type="Proteomes" id="UP000556200"/>
    </source>
</evidence>
<dbReference type="GO" id="GO:0005634">
    <property type="term" value="C:nucleus"/>
    <property type="evidence" value="ECO:0007669"/>
    <property type="project" value="UniProtKB-SubCell"/>
</dbReference>
<dbReference type="Pfam" id="PF15427">
    <property type="entry name" value="S100PBPR"/>
    <property type="match status" value="1"/>
</dbReference>
<reference evidence="4 5" key="1">
    <citation type="submission" date="2019-09" db="EMBL/GenBank/DDBJ databases">
        <title>Bird 10,000 Genomes (B10K) Project - Family phase.</title>
        <authorList>
            <person name="Zhang G."/>
        </authorList>
    </citation>
    <scope>NUCLEOTIDE SEQUENCE [LARGE SCALE GENOMIC DNA]</scope>
    <source>
        <strain evidence="4">B10K-DU-004-15</strain>
        <tissue evidence="4">Mixed tissue sample</tissue>
    </source>
</reference>
<comment type="subcellular location">
    <subcellularLocation>
        <location evidence="1">Nucleus</location>
    </subcellularLocation>
</comment>
<dbReference type="EMBL" id="VYZA01000031">
    <property type="protein sequence ID" value="NWQ60747.1"/>
    <property type="molecule type" value="Genomic_DNA"/>
</dbReference>
<organism evidence="4 5">
    <name type="scientific">Neopipo cinnamomea</name>
    <dbReference type="NCBI Taxonomy" id="456388"/>
    <lineage>
        <taxon>Eukaryota</taxon>
        <taxon>Metazoa</taxon>
        <taxon>Chordata</taxon>
        <taxon>Craniata</taxon>
        <taxon>Vertebrata</taxon>
        <taxon>Euteleostomi</taxon>
        <taxon>Archelosauria</taxon>
        <taxon>Archosauria</taxon>
        <taxon>Dinosauria</taxon>
        <taxon>Saurischia</taxon>
        <taxon>Theropoda</taxon>
        <taxon>Coelurosauria</taxon>
        <taxon>Aves</taxon>
        <taxon>Neognathae</taxon>
        <taxon>Neoaves</taxon>
        <taxon>Telluraves</taxon>
        <taxon>Australaves</taxon>
        <taxon>Passeriformes</taxon>
        <taxon>Tyrannidae</taxon>
        <taxon>Neopipo</taxon>
    </lineage>
</organism>
<dbReference type="InterPro" id="IPR026097">
    <property type="entry name" value="S100PBP"/>
</dbReference>
<gene>
    <name evidence="4" type="primary">S100pbp</name>
    <name evidence="4" type="ORF">NEOCIN_R15681</name>
</gene>
<feature type="non-terminal residue" evidence="4">
    <location>
        <position position="1"/>
    </location>
</feature>